<evidence type="ECO:0000313" key="1">
    <source>
        <dbReference type="EMBL" id="EEF48463.1"/>
    </source>
</evidence>
<dbReference type="InParanoid" id="B9RJG1"/>
<dbReference type="EMBL" id="EQ973783">
    <property type="protein sequence ID" value="EEF48463.1"/>
    <property type="molecule type" value="Genomic_DNA"/>
</dbReference>
<dbReference type="AlphaFoldDB" id="B9RJG1"/>
<accession>B9RJG1</accession>
<keyword evidence="2" id="KW-1185">Reference proteome</keyword>
<dbReference type="Proteomes" id="UP000008311">
    <property type="component" value="Unassembled WGS sequence"/>
</dbReference>
<gene>
    <name evidence="1" type="ORF">RCOM_1033980</name>
</gene>
<sequence>MECIGCRFSPIYPLPTEIYSPISLKDDSYIYNCAGILLQFTARFPRVGPIDEHNSE</sequence>
<evidence type="ECO:0000313" key="2">
    <source>
        <dbReference type="Proteomes" id="UP000008311"/>
    </source>
</evidence>
<proteinExistence type="predicted"/>
<name>B9RJG1_RICCO</name>
<reference evidence="2" key="1">
    <citation type="journal article" date="2010" name="Nat. Biotechnol.">
        <title>Draft genome sequence of the oilseed species Ricinus communis.</title>
        <authorList>
            <person name="Chan A.P."/>
            <person name="Crabtree J."/>
            <person name="Zhao Q."/>
            <person name="Lorenzi H."/>
            <person name="Orvis J."/>
            <person name="Puiu D."/>
            <person name="Melake-Berhan A."/>
            <person name="Jones K.M."/>
            <person name="Redman J."/>
            <person name="Chen G."/>
            <person name="Cahoon E.B."/>
            <person name="Gedil M."/>
            <person name="Stanke M."/>
            <person name="Haas B.J."/>
            <person name="Wortman J.R."/>
            <person name="Fraser-Liggett C.M."/>
            <person name="Ravel J."/>
            <person name="Rabinowicz P.D."/>
        </authorList>
    </citation>
    <scope>NUCLEOTIDE SEQUENCE [LARGE SCALE GENOMIC DNA]</scope>
    <source>
        <strain evidence="2">cv. Hale</strain>
    </source>
</reference>
<organism evidence="1 2">
    <name type="scientific">Ricinus communis</name>
    <name type="common">Castor bean</name>
    <dbReference type="NCBI Taxonomy" id="3988"/>
    <lineage>
        <taxon>Eukaryota</taxon>
        <taxon>Viridiplantae</taxon>
        <taxon>Streptophyta</taxon>
        <taxon>Embryophyta</taxon>
        <taxon>Tracheophyta</taxon>
        <taxon>Spermatophyta</taxon>
        <taxon>Magnoliopsida</taxon>
        <taxon>eudicotyledons</taxon>
        <taxon>Gunneridae</taxon>
        <taxon>Pentapetalae</taxon>
        <taxon>rosids</taxon>
        <taxon>fabids</taxon>
        <taxon>Malpighiales</taxon>
        <taxon>Euphorbiaceae</taxon>
        <taxon>Acalyphoideae</taxon>
        <taxon>Acalypheae</taxon>
        <taxon>Ricinus</taxon>
    </lineage>
</organism>
<protein>
    <submittedName>
        <fullName evidence="1">Uncharacterized protein</fullName>
    </submittedName>
</protein>